<feature type="signal peptide" evidence="1">
    <location>
        <begin position="1"/>
        <end position="30"/>
    </location>
</feature>
<dbReference type="Proteomes" id="UP001520654">
    <property type="component" value="Unassembled WGS sequence"/>
</dbReference>
<organism evidence="2 3">
    <name type="scientific">Streptomyces flavotricini</name>
    <dbReference type="NCBI Taxonomy" id="66888"/>
    <lineage>
        <taxon>Bacteria</taxon>
        <taxon>Bacillati</taxon>
        <taxon>Actinomycetota</taxon>
        <taxon>Actinomycetes</taxon>
        <taxon>Kitasatosporales</taxon>
        <taxon>Streptomycetaceae</taxon>
        <taxon>Streptomyces</taxon>
    </lineage>
</organism>
<dbReference type="EMBL" id="JAINUL010000001">
    <property type="protein sequence ID" value="MCC0093655.1"/>
    <property type="molecule type" value="Genomic_DNA"/>
</dbReference>
<feature type="chain" id="PRO_5046783936" description="Secreted protein" evidence="1">
    <location>
        <begin position="31"/>
        <end position="90"/>
    </location>
</feature>
<evidence type="ECO:0008006" key="4">
    <source>
        <dbReference type="Google" id="ProtNLM"/>
    </source>
</evidence>
<keyword evidence="1" id="KW-0732">Signal</keyword>
<comment type="caution">
    <text evidence="2">The sequence shown here is derived from an EMBL/GenBank/DDBJ whole genome shotgun (WGS) entry which is preliminary data.</text>
</comment>
<dbReference type="RefSeq" id="WP_229334292.1">
    <property type="nucleotide sequence ID" value="NZ_JAINUL010000001.1"/>
</dbReference>
<name>A0ABS8DXY7_9ACTN</name>
<reference evidence="2 3" key="1">
    <citation type="submission" date="2021-08" db="EMBL/GenBank/DDBJ databases">
        <title>Genomic Architecture of Streptomyces flavotricini NGL1 and Streptomyces erythrochromogenes HMS4 With Differential Plant Beneficial attributes and laccase production capabilities.</title>
        <authorList>
            <person name="Salwan R."/>
            <person name="Kaur R."/>
            <person name="Sharma V."/>
        </authorList>
    </citation>
    <scope>NUCLEOTIDE SEQUENCE [LARGE SCALE GENOMIC DNA]</scope>
    <source>
        <strain evidence="2 3">NGL1</strain>
    </source>
</reference>
<proteinExistence type="predicted"/>
<evidence type="ECO:0000256" key="1">
    <source>
        <dbReference type="SAM" id="SignalP"/>
    </source>
</evidence>
<sequence length="90" mass="8985">MRASTRIASVLTGLTLALGGAALTAPAAHADLSSCINQVEQELHGGEAPDSVRMACYVGLTGDQDQCVKGLTAGGVTDTTAATACRVAPQ</sequence>
<evidence type="ECO:0000313" key="3">
    <source>
        <dbReference type="Proteomes" id="UP001520654"/>
    </source>
</evidence>
<protein>
    <recommendedName>
        <fullName evidence="4">Secreted protein</fullName>
    </recommendedName>
</protein>
<keyword evidence="3" id="KW-1185">Reference proteome</keyword>
<evidence type="ECO:0000313" key="2">
    <source>
        <dbReference type="EMBL" id="MCC0093655.1"/>
    </source>
</evidence>
<accession>A0ABS8DXY7</accession>
<gene>
    <name evidence="2" type="ORF">K7B10_02380</name>
</gene>